<evidence type="ECO:0000313" key="9">
    <source>
        <dbReference type="EMBL" id="PIO27030.1"/>
    </source>
</evidence>
<evidence type="ECO:0000256" key="7">
    <source>
        <dbReference type="ARBA" id="ARBA00026121"/>
    </source>
</evidence>
<dbReference type="OrthoDB" id="3633556at2759"/>
<sequence>MSGMSSHNFFYQIKLCFLDQPNTSTADLKFWTTQRDGCVELRTEESGIASLPPVTIHQLIQDSVQKYGDYVALASKQGDQWNKLTYKQYYEQCRIAAKGFLKLGLERYHGVGILGFNSAEWFISDIGAILAGGFAVGIYTTNSAEACHYVAENCEANILVVENHKQLQKILQVSNHQ</sequence>
<keyword evidence="2" id="KW-0436">Ligase</keyword>
<keyword evidence="10" id="KW-1185">Reference proteome</keyword>
<dbReference type="InterPro" id="IPR000873">
    <property type="entry name" value="AMP-dep_synth/lig_dom"/>
</dbReference>
<feature type="domain" description="AMP-dependent synthetase/ligase" evidence="8">
    <location>
        <begin position="61"/>
        <end position="170"/>
    </location>
</feature>
<evidence type="ECO:0000256" key="1">
    <source>
        <dbReference type="ARBA" id="ARBA00022490"/>
    </source>
</evidence>
<dbReference type="Pfam" id="PF00501">
    <property type="entry name" value="AMP-binding"/>
    <property type="match status" value="1"/>
</dbReference>
<dbReference type="GO" id="GO:0004467">
    <property type="term" value="F:long-chain fatty acid-CoA ligase activity"/>
    <property type="evidence" value="ECO:0007669"/>
    <property type="project" value="UniProtKB-EC"/>
</dbReference>
<dbReference type="GO" id="GO:0005783">
    <property type="term" value="C:endoplasmic reticulum"/>
    <property type="evidence" value="ECO:0007669"/>
    <property type="project" value="TreeGrafter"/>
</dbReference>
<evidence type="ECO:0000256" key="4">
    <source>
        <dbReference type="ARBA" id="ARBA00022832"/>
    </source>
</evidence>
<comment type="catalytic activity">
    <reaction evidence="6">
        <text>a long-chain fatty acid + ATP + CoA = a long-chain fatty acyl-CoA + AMP + diphosphate</text>
        <dbReference type="Rhea" id="RHEA:15421"/>
        <dbReference type="ChEBI" id="CHEBI:30616"/>
        <dbReference type="ChEBI" id="CHEBI:33019"/>
        <dbReference type="ChEBI" id="CHEBI:57287"/>
        <dbReference type="ChEBI" id="CHEBI:57560"/>
        <dbReference type="ChEBI" id="CHEBI:83139"/>
        <dbReference type="ChEBI" id="CHEBI:456215"/>
        <dbReference type="EC" id="6.2.1.3"/>
    </reaction>
    <physiologicalReaction direction="left-to-right" evidence="6">
        <dbReference type="Rhea" id="RHEA:15422"/>
    </physiologicalReaction>
</comment>
<evidence type="ECO:0000313" key="10">
    <source>
        <dbReference type="Proteomes" id="UP000228934"/>
    </source>
</evidence>
<keyword evidence="5" id="KW-0067">ATP-binding</keyword>
<evidence type="ECO:0000256" key="2">
    <source>
        <dbReference type="ARBA" id="ARBA00022598"/>
    </source>
</evidence>
<dbReference type="PANTHER" id="PTHR43272:SF101">
    <property type="entry name" value="ACYL-COA SYNTHETASE BUBBLEGUM FAMILY MEMBER 2-RELATED"/>
    <property type="match status" value="1"/>
</dbReference>
<evidence type="ECO:0000256" key="6">
    <source>
        <dbReference type="ARBA" id="ARBA00024484"/>
    </source>
</evidence>
<name>A0A2G9RGM1_AQUCT</name>
<evidence type="ECO:0000256" key="5">
    <source>
        <dbReference type="ARBA" id="ARBA00022840"/>
    </source>
</evidence>
<dbReference type="Gene3D" id="3.40.50.980">
    <property type="match status" value="1"/>
</dbReference>
<dbReference type="EC" id="6.2.1.3" evidence="7"/>
<reference evidence="10" key="1">
    <citation type="journal article" date="2017" name="Nat. Commun.">
        <title>The North American bullfrog draft genome provides insight into hormonal regulation of long noncoding RNA.</title>
        <authorList>
            <person name="Hammond S.A."/>
            <person name="Warren R.L."/>
            <person name="Vandervalk B.P."/>
            <person name="Kucuk E."/>
            <person name="Khan H."/>
            <person name="Gibb E.A."/>
            <person name="Pandoh P."/>
            <person name="Kirk H."/>
            <person name="Zhao Y."/>
            <person name="Jones M."/>
            <person name="Mungall A.J."/>
            <person name="Coope R."/>
            <person name="Pleasance S."/>
            <person name="Moore R.A."/>
            <person name="Holt R.A."/>
            <person name="Round J.M."/>
            <person name="Ohora S."/>
            <person name="Walle B.V."/>
            <person name="Veldhoen N."/>
            <person name="Helbing C.C."/>
            <person name="Birol I."/>
        </authorList>
    </citation>
    <scope>NUCLEOTIDE SEQUENCE [LARGE SCALE GENOMIC DNA]</scope>
</reference>
<dbReference type="PANTHER" id="PTHR43272">
    <property type="entry name" value="LONG-CHAIN-FATTY-ACID--COA LIGASE"/>
    <property type="match status" value="1"/>
</dbReference>
<dbReference type="AlphaFoldDB" id="A0A2G9RGM1"/>
<protein>
    <recommendedName>
        <fullName evidence="7">long-chain-fatty-acid--CoA ligase</fullName>
        <ecNumber evidence="7">6.2.1.3</ecNumber>
    </recommendedName>
</protein>
<keyword evidence="1" id="KW-0963">Cytoplasm</keyword>
<dbReference type="SUPFAM" id="SSF56801">
    <property type="entry name" value="Acetyl-CoA synthetase-like"/>
    <property type="match status" value="1"/>
</dbReference>
<proteinExistence type="predicted"/>
<evidence type="ECO:0000256" key="3">
    <source>
        <dbReference type="ARBA" id="ARBA00022741"/>
    </source>
</evidence>
<organism evidence="9 10">
    <name type="scientific">Aquarana catesbeiana</name>
    <name type="common">American bullfrog</name>
    <name type="synonym">Rana catesbeiana</name>
    <dbReference type="NCBI Taxonomy" id="8400"/>
    <lineage>
        <taxon>Eukaryota</taxon>
        <taxon>Metazoa</taxon>
        <taxon>Chordata</taxon>
        <taxon>Craniata</taxon>
        <taxon>Vertebrata</taxon>
        <taxon>Euteleostomi</taxon>
        <taxon>Amphibia</taxon>
        <taxon>Batrachia</taxon>
        <taxon>Anura</taxon>
        <taxon>Neobatrachia</taxon>
        <taxon>Ranoidea</taxon>
        <taxon>Ranidae</taxon>
        <taxon>Aquarana</taxon>
    </lineage>
</organism>
<evidence type="ECO:0000259" key="8">
    <source>
        <dbReference type="Pfam" id="PF00501"/>
    </source>
</evidence>
<keyword evidence="4" id="KW-0443">Lipid metabolism</keyword>
<dbReference type="GO" id="GO:0016020">
    <property type="term" value="C:membrane"/>
    <property type="evidence" value="ECO:0007669"/>
    <property type="project" value="TreeGrafter"/>
</dbReference>
<dbReference type="Proteomes" id="UP000228934">
    <property type="component" value="Unassembled WGS sequence"/>
</dbReference>
<gene>
    <name evidence="9" type="ORF">AB205_0053470</name>
</gene>
<keyword evidence="4" id="KW-0276">Fatty acid metabolism</keyword>
<accession>A0A2G9RGM1</accession>
<keyword evidence="3" id="KW-0547">Nucleotide-binding</keyword>
<dbReference type="GO" id="GO:0005524">
    <property type="term" value="F:ATP binding"/>
    <property type="evidence" value="ECO:0007669"/>
    <property type="project" value="UniProtKB-KW"/>
</dbReference>
<dbReference type="EMBL" id="KV941117">
    <property type="protein sequence ID" value="PIO27030.1"/>
    <property type="molecule type" value="Genomic_DNA"/>
</dbReference>